<evidence type="ECO:0000313" key="5">
    <source>
        <dbReference type="EMBL" id="REF36229.1"/>
    </source>
</evidence>
<protein>
    <submittedName>
        <fullName evidence="5">ADP-ribose pyrophosphatase YjhB (NUDIX family)</fullName>
    </submittedName>
</protein>
<comment type="similarity">
    <text evidence="1 3">Belongs to the Nudix hydrolase family.</text>
</comment>
<reference evidence="5 6" key="1">
    <citation type="submission" date="2018-08" db="EMBL/GenBank/DDBJ databases">
        <title>Sequencing the genomes of 1000 actinobacteria strains.</title>
        <authorList>
            <person name="Klenk H.-P."/>
        </authorList>
    </citation>
    <scope>NUCLEOTIDE SEQUENCE [LARGE SCALE GENOMIC DNA]</scope>
    <source>
        <strain evidence="5 6">DSM 22891</strain>
    </source>
</reference>
<name>A0A3D9V430_THECX</name>
<dbReference type="InterPro" id="IPR015797">
    <property type="entry name" value="NUDIX_hydrolase-like_dom_sf"/>
</dbReference>
<dbReference type="InterPro" id="IPR000086">
    <property type="entry name" value="NUDIX_hydrolase_dom"/>
</dbReference>
<dbReference type="Pfam" id="PF00293">
    <property type="entry name" value="NUDIX"/>
    <property type="match status" value="1"/>
</dbReference>
<organism evidence="5 6">
    <name type="scientific">Thermasporomyces composti</name>
    <dbReference type="NCBI Taxonomy" id="696763"/>
    <lineage>
        <taxon>Bacteria</taxon>
        <taxon>Bacillati</taxon>
        <taxon>Actinomycetota</taxon>
        <taxon>Actinomycetes</taxon>
        <taxon>Propionibacteriales</taxon>
        <taxon>Nocardioidaceae</taxon>
        <taxon>Thermasporomyces</taxon>
    </lineage>
</organism>
<dbReference type="PANTHER" id="PTHR43736:SF1">
    <property type="entry name" value="DIHYDRONEOPTERIN TRIPHOSPHATE DIPHOSPHATASE"/>
    <property type="match status" value="1"/>
</dbReference>
<dbReference type="Proteomes" id="UP000256485">
    <property type="component" value="Unassembled WGS sequence"/>
</dbReference>
<evidence type="ECO:0000259" key="4">
    <source>
        <dbReference type="PROSITE" id="PS51462"/>
    </source>
</evidence>
<dbReference type="InterPro" id="IPR020084">
    <property type="entry name" value="NUDIX_hydrolase_CS"/>
</dbReference>
<dbReference type="EMBL" id="QTUC01000001">
    <property type="protein sequence ID" value="REF36229.1"/>
    <property type="molecule type" value="Genomic_DNA"/>
</dbReference>
<dbReference type="AlphaFoldDB" id="A0A3D9V430"/>
<keyword evidence="6" id="KW-1185">Reference proteome</keyword>
<proteinExistence type="inferred from homology"/>
<dbReference type="PROSITE" id="PS51462">
    <property type="entry name" value="NUDIX"/>
    <property type="match status" value="1"/>
</dbReference>
<evidence type="ECO:0000256" key="3">
    <source>
        <dbReference type="RuleBase" id="RU003476"/>
    </source>
</evidence>
<evidence type="ECO:0000313" key="6">
    <source>
        <dbReference type="Proteomes" id="UP000256485"/>
    </source>
</evidence>
<keyword evidence="2 3" id="KW-0378">Hydrolase</keyword>
<sequence length="172" mass="18502">MPGYMAPLVSVAIGGSTYAEESSMSATAPRHSVSVAAAVIDEQGRALAIRRRDNGHWEPPGGVLELGETIHDGLRREVAEETGLQVEPDALTGVYKNMTHGIVALVFRCHLTGGTEQTSSETDRVAWLTPDQIRDRMTEAYAVRLLDALTNPDHPVIRAHDGVHILTTPTGA</sequence>
<dbReference type="Gene3D" id="3.90.79.10">
    <property type="entry name" value="Nucleoside Triphosphate Pyrophosphohydrolase"/>
    <property type="match status" value="1"/>
</dbReference>
<evidence type="ECO:0000256" key="1">
    <source>
        <dbReference type="ARBA" id="ARBA00005582"/>
    </source>
</evidence>
<dbReference type="PRINTS" id="PR00502">
    <property type="entry name" value="NUDIXFAMILY"/>
</dbReference>
<evidence type="ECO:0000256" key="2">
    <source>
        <dbReference type="ARBA" id="ARBA00022801"/>
    </source>
</evidence>
<comment type="caution">
    <text evidence="5">The sequence shown here is derived from an EMBL/GenBank/DDBJ whole genome shotgun (WGS) entry which is preliminary data.</text>
</comment>
<dbReference type="PANTHER" id="PTHR43736">
    <property type="entry name" value="ADP-RIBOSE PYROPHOSPHATASE"/>
    <property type="match status" value="1"/>
</dbReference>
<dbReference type="InterPro" id="IPR020476">
    <property type="entry name" value="Nudix_hydrolase"/>
</dbReference>
<accession>A0A3D9V430</accession>
<dbReference type="GO" id="GO:0016787">
    <property type="term" value="F:hydrolase activity"/>
    <property type="evidence" value="ECO:0007669"/>
    <property type="project" value="UniProtKB-KW"/>
</dbReference>
<dbReference type="SUPFAM" id="SSF55811">
    <property type="entry name" value="Nudix"/>
    <property type="match status" value="1"/>
</dbReference>
<gene>
    <name evidence="5" type="ORF">DFJ64_1631</name>
</gene>
<feature type="domain" description="Nudix hydrolase" evidence="4">
    <location>
        <begin position="29"/>
        <end position="150"/>
    </location>
</feature>
<dbReference type="PROSITE" id="PS00893">
    <property type="entry name" value="NUDIX_BOX"/>
    <property type="match status" value="1"/>
</dbReference>